<dbReference type="AlphaFoldDB" id="A0A645FJB7"/>
<name>A0A645FJB7_9ZZZZ</name>
<sequence>MHHIAGRHEVLGPFVDLGTKAADQVLIEVAHHAIRHRFRVQIDSGEILANLKEDTGLVEPKDGVREVELLEDDSGVVREVGDVVLKVLASFRAAQIAQGVFGGVVERVAGCLPEH</sequence>
<protein>
    <submittedName>
        <fullName evidence="1">Uncharacterized protein</fullName>
    </submittedName>
</protein>
<accession>A0A645FJB7</accession>
<gene>
    <name evidence="1" type="ORF">SDC9_161825</name>
</gene>
<comment type="caution">
    <text evidence="1">The sequence shown here is derived from an EMBL/GenBank/DDBJ whole genome shotgun (WGS) entry which is preliminary data.</text>
</comment>
<proteinExistence type="predicted"/>
<dbReference type="EMBL" id="VSSQ01061133">
    <property type="protein sequence ID" value="MPN14498.1"/>
    <property type="molecule type" value="Genomic_DNA"/>
</dbReference>
<evidence type="ECO:0000313" key="1">
    <source>
        <dbReference type="EMBL" id="MPN14498.1"/>
    </source>
</evidence>
<organism evidence="1">
    <name type="scientific">bioreactor metagenome</name>
    <dbReference type="NCBI Taxonomy" id="1076179"/>
    <lineage>
        <taxon>unclassified sequences</taxon>
        <taxon>metagenomes</taxon>
        <taxon>ecological metagenomes</taxon>
    </lineage>
</organism>
<reference evidence="1" key="1">
    <citation type="submission" date="2019-08" db="EMBL/GenBank/DDBJ databases">
        <authorList>
            <person name="Kucharzyk K."/>
            <person name="Murdoch R.W."/>
            <person name="Higgins S."/>
            <person name="Loffler F."/>
        </authorList>
    </citation>
    <scope>NUCLEOTIDE SEQUENCE</scope>
</reference>